<keyword evidence="4" id="KW-1185">Reference proteome</keyword>
<dbReference type="AlphaFoldDB" id="A0A1I4VGQ5"/>
<proteinExistence type="predicted"/>
<dbReference type="SMART" id="SM00028">
    <property type="entry name" value="TPR"/>
    <property type="match status" value="2"/>
</dbReference>
<feature type="signal peptide" evidence="2">
    <location>
        <begin position="1"/>
        <end position="26"/>
    </location>
</feature>
<dbReference type="InterPro" id="IPR011990">
    <property type="entry name" value="TPR-like_helical_dom_sf"/>
</dbReference>
<feature type="region of interest" description="Disordered" evidence="1">
    <location>
        <begin position="36"/>
        <end position="84"/>
    </location>
</feature>
<reference evidence="3 4" key="1">
    <citation type="submission" date="2016-10" db="EMBL/GenBank/DDBJ databases">
        <authorList>
            <person name="de Groot N.N."/>
        </authorList>
    </citation>
    <scope>NUCLEOTIDE SEQUENCE [LARGE SCALE GENOMIC DNA]</scope>
    <source>
        <strain evidence="3 4">DSM 9990</strain>
    </source>
</reference>
<dbReference type="EMBL" id="FOUU01000009">
    <property type="protein sequence ID" value="SFN00351.1"/>
    <property type="molecule type" value="Genomic_DNA"/>
</dbReference>
<feature type="compositionally biased region" description="Polar residues" evidence="1">
    <location>
        <begin position="40"/>
        <end position="49"/>
    </location>
</feature>
<evidence type="ECO:0000313" key="3">
    <source>
        <dbReference type="EMBL" id="SFN00351.1"/>
    </source>
</evidence>
<dbReference type="Pfam" id="PF14559">
    <property type="entry name" value="TPR_19"/>
    <property type="match status" value="1"/>
</dbReference>
<accession>A0A1I4VGQ5</accession>
<feature type="chain" id="PRO_5011767994" evidence="2">
    <location>
        <begin position="27"/>
        <end position="189"/>
    </location>
</feature>
<dbReference type="OrthoDB" id="5469454at2"/>
<evidence type="ECO:0000256" key="1">
    <source>
        <dbReference type="SAM" id="MobiDB-lite"/>
    </source>
</evidence>
<dbReference type="InterPro" id="IPR019734">
    <property type="entry name" value="TPR_rpt"/>
</dbReference>
<keyword evidence="2" id="KW-0732">Signal</keyword>
<dbReference type="Gene3D" id="1.25.40.10">
    <property type="entry name" value="Tetratricopeptide repeat domain"/>
    <property type="match status" value="1"/>
</dbReference>
<name>A0A1I4VGQ5_9BACT</name>
<organism evidence="3 4">
    <name type="scientific">Thermodesulforhabdus norvegica</name>
    <dbReference type="NCBI Taxonomy" id="39841"/>
    <lineage>
        <taxon>Bacteria</taxon>
        <taxon>Pseudomonadati</taxon>
        <taxon>Thermodesulfobacteriota</taxon>
        <taxon>Syntrophobacteria</taxon>
        <taxon>Syntrophobacterales</taxon>
        <taxon>Thermodesulforhabdaceae</taxon>
        <taxon>Thermodesulforhabdus</taxon>
    </lineage>
</organism>
<sequence length="189" mass="21075">MFFVGLKRFLLMLSLVCFTACSPAYYTLPPYPPPPKKQASVPSYPSTRPATKGPEVQSAGPVETYSQPSSTAGGPRVPEEKSPQRIASAELVDRARNLALSGQVDEALGLLERAIEIDAYNGEAFYEMARCWELKGNHNRALTFVDRAILIFEGRPERLKKAYLLKSEILMRLGRTEEAHRLRSMAQSE</sequence>
<dbReference type="Proteomes" id="UP000199611">
    <property type="component" value="Unassembled WGS sequence"/>
</dbReference>
<evidence type="ECO:0000313" key="4">
    <source>
        <dbReference type="Proteomes" id="UP000199611"/>
    </source>
</evidence>
<dbReference type="RefSeq" id="WP_093395937.1">
    <property type="nucleotide sequence ID" value="NZ_FOUU01000009.1"/>
</dbReference>
<evidence type="ECO:0000256" key="2">
    <source>
        <dbReference type="SAM" id="SignalP"/>
    </source>
</evidence>
<gene>
    <name evidence="3" type="ORF">SAMN05660836_02301</name>
</gene>
<dbReference type="STRING" id="39841.SAMN05660836_02301"/>
<dbReference type="SUPFAM" id="SSF48452">
    <property type="entry name" value="TPR-like"/>
    <property type="match status" value="1"/>
</dbReference>
<protein>
    <submittedName>
        <fullName evidence="3">TPR repeat-containing protein</fullName>
    </submittedName>
</protein>